<feature type="region of interest" description="Disordered" evidence="1">
    <location>
        <begin position="117"/>
        <end position="142"/>
    </location>
</feature>
<sequence>MGAGFAPVPRRTVWQPPHNKRAAQPPRRRKQQVGTISRQAAPRHVLGEQRGFSEGPSAVLDAFRSQRHRFMASLRAFDASVWHAPARCGRWSVHDVVRHVRDSASLHVARLSGRPDPFPVHGPIRQATTSAGRPARSAGQTPEETVRELALLVEEEERLLQRKAHLDPSETRLGPLRRTVHWSVSSTHAFWDAWVHERDIALPLGLKLPYPITELRLATMYGLLAAAAPAGWAGDYIRTTLQLEGSPDPSYEITHAGDNIKVITSPESGAELAGDGVAVLDSLAGRGPMPREVFGIASAVVSQLTLLREVAT</sequence>
<dbReference type="EMBL" id="JAVTLL010000027">
    <property type="protein sequence ID" value="MDT7845636.1"/>
    <property type="molecule type" value="Genomic_DNA"/>
</dbReference>
<keyword evidence="3" id="KW-0413">Isomerase</keyword>
<name>A0ABU3M3M8_9ACTN</name>
<dbReference type="InterPro" id="IPR034660">
    <property type="entry name" value="DinB/YfiT-like"/>
</dbReference>
<organism evidence="3 4">
    <name type="scientific">Streptomyces justiciae</name>
    <dbReference type="NCBI Taxonomy" id="2780140"/>
    <lineage>
        <taxon>Bacteria</taxon>
        <taxon>Bacillati</taxon>
        <taxon>Actinomycetota</taxon>
        <taxon>Actinomycetes</taxon>
        <taxon>Kitasatosporales</taxon>
        <taxon>Streptomycetaceae</taxon>
        <taxon>Streptomyces</taxon>
    </lineage>
</organism>
<evidence type="ECO:0000256" key="1">
    <source>
        <dbReference type="SAM" id="MobiDB-lite"/>
    </source>
</evidence>
<dbReference type="Gene3D" id="1.20.120.450">
    <property type="entry name" value="dinb family like domain"/>
    <property type="match status" value="1"/>
</dbReference>
<reference evidence="4" key="1">
    <citation type="submission" date="2023-07" db="EMBL/GenBank/DDBJ databases">
        <title>Draft genome sequence of the endophytic actinobacterium Streptomyces justiciae WPN32, a potential antibiotic producer.</title>
        <authorList>
            <person name="Yasawong M."/>
            <person name="Pana W."/>
            <person name="Ganta P."/>
            <person name="Santapan N."/>
            <person name="Songngamsuk T."/>
            <person name="Phatcharaharikarn M."/>
            <person name="Kerdtoob S."/>
            <person name="Nantapong N."/>
        </authorList>
    </citation>
    <scope>NUCLEOTIDE SEQUENCE [LARGE SCALE GENOMIC DNA]</scope>
    <source>
        <strain evidence="4">WPN32</strain>
    </source>
</reference>
<dbReference type="RefSeq" id="WP_314205827.1">
    <property type="nucleotide sequence ID" value="NZ_JAVTLL010000027.1"/>
</dbReference>
<evidence type="ECO:0000259" key="2">
    <source>
        <dbReference type="Pfam" id="PF11716"/>
    </source>
</evidence>
<proteinExistence type="predicted"/>
<feature type="region of interest" description="Disordered" evidence="1">
    <location>
        <begin position="1"/>
        <end position="52"/>
    </location>
</feature>
<dbReference type="GO" id="GO:0016853">
    <property type="term" value="F:isomerase activity"/>
    <property type="evidence" value="ECO:0007669"/>
    <property type="project" value="UniProtKB-KW"/>
</dbReference>
<evidence type="ECO:0000313" key="3">
    <source>
        <dbReference type="EMBL" id="MDT7845636.1"/>
    </source>
</evidence>
<accession>A0ABU3M3M8</accession>
<feature type="compositionally biased region" description="Basic residues" evidence="1">
    <location>
        <begin position="18"/>
        <end position="31"/>
    </location>
</feature>
<evidence type="ECO:0000313" key="4">
    <source>
        <dbReference type="Proteomes" id="UP001257948"/>
    </source>
</evidence>
<feature type="domain" description="Mycothiol-dependent maleylpyruvate isomerase metal-binding" evidence="2">
    <location>
        <begin position="64"/>
        <end position="201"/>
    </location>
</feature>
<dbReference type="Proteomes" id="UP001257948">
    <property type="component" value="Unassembled WGS sequence"/>
</dbReference>
<protein>
    <submittedName>
        <fullName evidence="3">Maleylpyruvate isomerase N-terminal domain-containing protein</fullName>
    </submittedName>
</protein>
<comment type="caution">
    <text evidence="3">The sequence shown here is derived from an EMBL/GenBank/DDBJ whole genome shotgun (WGS) entry which is preliminary data.</text>
</comment>
<gene>
    <name evidence="3" type="ORF">RQC66_33475</name>
</gene>
<dbReference type="Pfam" id="PF11716">
    <property type="entry name" value="MDMPI_N"/>
    <property type="match status" value="1"/>
</dbReference>
<dbReference type="SUPFAM" id="SSF109854">
    <property type="entry name" value="DinB/YfiT-like putative metalloenzymes"/>
    <property type="match status" value="1"/>
</dbReference>
<keyword evidence="4" id="KW-1185">Reference proteome</keyword>
<dbReference type="InterPro" id="IPR024344">
    <property type="entry name" value="MDMPI_metal-binding"/>
</dbReference>